<evidence type="ECO:0000256" key="1">
    <source>
        <dbReference type="ARBA" id="ARBA00004123"/>
    </source>
</evidence>
<dbReference type="GO" id="GO:0000278">
    <property type="term" value="P:mitotic cell cycle"/>
    <property type="evidence" value="ECO:0007669"/>
    <property type="project" value="InterPro"/>
</dbReference>
<evidence type="ECO:0000256" key="7">
    <source>
        <dbReference type="ARBA" id="ARBA00022490"/>
    </source>
</evidence>
<evidence type="ECO:0000313" key="19">
    <source>
        <dbReference type="Proteomes" id="UP000256964"/>
    </source>
</evidence>
<evidence type="ECO:0000256" key="5">
    <source>
        <dbReference type="ARBA" id="ARBA00020260"/>
    </source>
</evidence>
<keyword evidence="9" id="KW-0493">Microtubule</keyword>
<evidence type="ECO:0000256" key="10">
    <source>
        <dbReference type="ARBA" id="ARBA00022776"/>
    </source>
</evidence>
<dbReference type="Pfam" id="PF08654">
    <property type="entry name" value="DASH_Dad2"/>
    <property type="match status" value="1"/>
</dbReference>
<evidence type="ECO:0000256" key="8">
    <source>
        <dbReference type="ARBA" id="ARBA00022618"/>
    </source>
</evidence>
<comment type="subcellular location">
    <subcellularLocation>
        <location evidence="3">Chromosome</location>
        <location evidence="3">Centromere</location>
        <location evidence="3">Kinetochore</location>
    </subcellularLocation>
    <subcellularLocation>
        <location evidence="2">Cytoplasm</location>
        <location evidence="2">Cytoskeleton</location>
        <location evidence="2">Spindle</location>
    </subcellularLocation>
    <subcellularLocation>
        <location evidence="1">Nucleus</location>
    </subcellularLocation>
</comment>
<dbReference type="GO" id="GO:1990023">
    <property type="term" value="C:mitotic spindle midzone"/>
    <property type="evidence" value="ECO:0007669"/>
    <property type="project" value="TreeGrafter"/>
</dbReference>
<evidence type="ECO:0000256" key="11">
    <source>
        <dbReference type="ARBA" id="ARBA00022829"/>
    </source>
</evidence>
<keyword evidence="11" id="KW-0159">Chromosome partition</keyword>
<evidence type="ECO:0000256" key="9">
    <source>
        <dbReference type="ARBA" id="ARBA00022701"/>
    </source>
</evidence>
<keyword evidence="14" id="KW-0539">Nucleus</keyword>
<organism evidence="18 19">
    <name type="scientific">Lentinus brumalis</name>
    <dbReference type="NCBI Taxonomy" id="2498619"/>
    <lineage>
        <taxon>Eukaryota</taxon>
        <taxon>Fungi</taxon>
        <taxon>Dikarya</taxon>
        <taxon>Basidiomycota</taxon>
        <taxon>Agaricomycotina</taxon>
        <taxon>Agaricomycetes</taxon>
        <taxon>Polyporales</taxon>
        <taxon>Polyporaceae</taxon>
        <taxon>Lentinus</taxon>
    </lineage>
</organism>
<evidence type="ECO:0000256" key="3">
    <source>
        <dbReference type="ARBA" id="ARBA00004629"/>
    </source>
</evidence>
<keyword evidence="15" id="KW-0131">Cell cycle</keyword>
<gene>
    <name evidence="18" type="ORF">OH76DRAFT_1365414</name>
</gene>
<dbReference type="AlphaFoldDB" id="A0A371CKZ9"/>
<dbReference type="PANTHER" id="PTHR28036">
    <property type="entry name" value="DASH COMPLEX SUBUNIT DAD2"/>
    <property type="match status" value="1"/>
</dbReference>
<keyword evidence="16" id="KW-0137">Centromere</keyword>
<evidence type="ECO:0000256" key="4">
    <source>
        <dbReference type="ARBA" id="ARBA00005501"/>
    </source>
</evidence>
<keyword evidence="13" id="KW-0206">Cytoskeleton</keyword>
<evidence type="ECO:0000256" key="2">
    <source>
        <dbReference type="ARBA" id="ARBA00004186"/>
    </source>
</evidence>
<dbReference type="Proteomes" id="UP000256964">
    <property type="component" value="Unassembled WGS sequence"/>
</dbReference>
<sequence>MDEARARRPPPAIHPRRPCAKCASVTPNRQSQLPGSVSSAAAVAKLDEKKKEVDAVAALDRASAHVLRRIEDLGDDLDVVADAGLVHGQVLQQWPDMFRILNMFLLQREQRAEDEDASAPTTGERLLRVPILDELRHMD</sequence>
<proteinExistence type="inferred from homology"/>
<dbReference type="GO" id="GO:0042729">
    <property type="term" value="C:DASH complex"/>
    <property type="evidence" value="ECO:0007669"/>
    <property type="project" value="InterPro"/>
</dbReference>
<name>A0A371CKZ9_9APHY</name>
<accession>A0A371CKZ9</accession>
<comment type="similarity">
    <text evidence="4">Belongs to the DASH complex DAD2 family.</text>
</comment>
<evidence type="ECO:0000256" key="6">
    <source>
        <dbReference type="ARBA" id="ARBA00022454"/>
    </source>
</evidence>
<dbReference type="GO" id="GO:0008608">
    <property type="term" value="P:attachment of spindle microtubules to kinetochore"/>
    <property type="evidence" value="ECO:0007669"/>
    <property type="project" value="TreeGrafter"/>
</dbReference>
<keyword evidence="10" id="KW-0498">Mitosis</keyword>
<keyword evidence="7" id="KW-0963">Cytoplasm</keyword>
<dbReference type="GO" id="GO:0005874">
    <property type="term" value="C:microtubule"/>
    <property type="evidence" value="ECO:0007669"/>
    <property type="project" value="UniProtKB-KW"/>
</dbReference>
<evidence type="ECO:0000256" key="13">
    <source>
        <dbReference type="ARBA" id="ARBA00023212"/>
    </source>
</evidence>
<dbReference type="EMBL" id="KZ857530">
    <property type="protein sequence ID" value="RDX40927.1"/>
    <property type="molecule type" value="Genomic_DNA"/>
</dbReference>
<dbReference type="GO" id="GO:0051301">
    <property type="term" value="P:cell division"/>
    <property type="evidence" value="ECO:0007669"/>
    <property type="project" value="UniProtKB-KW"/>
</dbReference>
<evidence type="ECO:0000256" key="16">
    <source>
        <dbReference type="ARBA" id="ARBA00023328"/>
    </source>
</evidence>
<evidence type="ECO:0000256" key="15">
    <source>
        <dbReference type="ARBA" id="ARBA00023306"/>
    </source>
</evidence>
<keyword evidence="8" id="KW-0132">Cell division</keyword>
<evidence type="ECO:0000256" key="12">
    <source>
        <dbReference type="ARBA" id="ARBA00022838"/>
    </source>
</evidence>
<keyword evidence="6" id="KW-0158">Chromosome</keyword>
<dbReference type="InterPro" id="IPR013963">
    <property type="entry name" value="DASH_Dad2"/>
</dbReference>
<dbReference type="GO" id="GO:0044732">
    <property type="term" value="C:mitotic spindle pole body"/>
    <property type="evidence" value="ECO:0007669"/>
    <property type="project" value="TreeGrafter"/>
</dbReference>
<protein>
    <recommendedName>
        <fullName evidence="5">DASH complex subunit DAD2</fullName>
    </recommendedName>
    <alternativeName>
        <fullName evidence="17">Outer kinetochore protein DAD2</fullName>
    </alternativeName>
</protein>
<dbReference type="PANTHER" id="PTHR28036:SF1">
    <property type="entry name" value="DASH COMPLEX SUBUNIT DAD2"/>
    <property type="match status" value="1"/>
</dbReference>
<reference evidence="18 19" key="1">
    <citation type="journal article" date="2018" name="Biotechnol. Biofuels">
        <title>Integrative visual omics of the white-rot fungus Polyporus brumalis exposes the biotechnological potential of its oxidative enzymes for delignifying raw plant biomass.</title>
        <authorList>
            <person name="Miyauchi S."/>
            <person name="Rancon A."/>
            <person name="Drula E."/>
            <person name="Hage H."/>
            <person name="Chaduli D."/>
            <person name="Favel A."/>
            <person name="Grisel S."/>
            <person name="Henrissat B."/>
            <person name="Herpoel-Gimbert I."/>
            <person name="Ruiz-Duenas F.J."/>
            <person name="Chevret D."/>
            <person name="Hainaut M."/>
            <person name="Lin J."/>
            <person name="Wang M."/>
            <person name="Pangilinan J."/>
            <person name="Lipzen A."/>
            <person name="Lesage-Meessen L."/>
            <person name="Navarro D."/>
            <person name="Riley R."/>
            <person name="Grigoriev I.V."/>
            <person name="Zhou S."/>
            <person name="Raouche S."/>
            <person name="Rosso M.N."/>
        </authorList>
    </citation>
    <scope>NUCLEOTIDE SEQUENCE [LARGE SCALE GENOMIC DNA]</scope>
    <source>
        <strain evidence="18 19">BRFM 1820</strain>
    </source>
</reference>
<dbReference type="OrthoDB" id="3230169at2759"/>
<keyword evidence="12" id="KW-0995">Kinetochore</keyword>
<keyword evidence="19" id="KW-1185">Reference proteome</keyword>
<evidence type="ECO:0000313" key="18">
    <source>
        <dbReference type="EMBL" id="RDX40927.1"/>
    </source>
</evidence>
<evidence type="ECO:0000256" key="14">
    <source>
        <dbReference type="ARBA" id="ARBA00023242"/>
    </source>
</evidence>
<evidence type="ECO:0000256" key="17">
    <source>
        <dbReference type="ARBA" id="ARBA00030568"/>
    </source>
</evidence>